<feature type="domain" description="AAA+ ATPase" evidence="3">
    <location>
        <begin position="591"/>
        <end position="715"/>
    </location>
</feature>
<organism evidence="4 5">
    <name type="scientific">Ruminiclostridium papyrosolvens DSM 2782</name>
    <dbReference type="NCBI Taxonomy" id="588581"/>
    <lineage>
        <taxon>Bacteria</taxon>
        <taxon>Bacillati</taxon>
        <taxon>Bacillota</taxon>
        <taxon>Clostridia</taxon>
        <taxon>Eubacteriales</taxon>
        <taxon>Oscillospiraceae</taxon>
        <taxon>Ruminiclostridium</taxon>
    </lineage>
</organism>
<keyword evidence="1" id="KW-0547">Nucleotide-binding</keyword>
<dbReference type="GO" id="GO:0005524">
    <property type="term" value="F:ATP binding"/>
    <property type="evidence" value="ECO:0007669"/>
    <property type="project" value="UniProtKB-KW"/>
</dbReference>
<accession>F1THD3</accession>
<dbReference type="STRING" id="588581.Cpap_0430"/>
<dbReference type="eggNOG" id="COG0507">
    <property type="taxonomic scope" value="Bacteria"/>
</dbReference>
<dbReference type="GO" id="GO:0003678">
    <property type="term" value="F:DNA helicase activity"/>
    <property type="evidence" value="ECO:0007669"/>
    <property type="project" value="UniProtKB-ARBA"/>
</dbReference>
<keyword evidence="2" id="KW-0067">ATP-binding</keyword>
<dbReference type="AlphaFoldDB" id="F1THD3"/>
<evidence type="ECO:0000256" key="2">
    <source>
        <dbReference type="ARBA" id="ARBA00022840"/>
    </source>
</evidence>
<keyword evidence="4" id="KW-0378">Hydrolase</keyword>
<dbReference type="Gene3D" id="2.30.30.940">
    <property type="match status" value="1"/>
</dbReference>
<evidence type="ECO:0000313" key="5">
    <source>
        <dbReference type="Proteomes" id="UP000003860"/>
    </source>
</evidence>
<dbReference type="GO" id="GO:0008854">
    <property type="term" value="F:exodeoxyribonuclease V activity"/>
    <property type="evidence" value="ECO:0007669"/>
    <property type="project" value="UniProtKB-EC"/>
</dbReference>
<dbReference type="EMBL" id="ACXX02000016">
    <property type="protein sequence ID" value="EGD46136.1"/>
    <property type="molecule type" value="Genomic_DNA"/>
</dbReference>
<dbReference type="Proteomes" id="UP000003860">
    <property type="component" value="Unassembled WGS sequence"/>
</dbReference>
<keyword evidence="5" id="KW-1185">Reference proteome</keyword>
<dbReference type="InterPro" id="IPR050534">
    <property type="entry name" value="Coronavir_polyprotein_1ab"/>
</dbReference>
<dbReference type="CDD" id="cd18809">
    <property type="entry name" value="SF1_C_RecD"/>
    <property type="match status" value="1"/>
</dbReference>
<comment type="caution">
    <text evidence="4">The sequence shown here is derived from an EMBL/GenBank/DDBJ whole genome shotgun (WGS) entry which is preliminary data.</text>
</comment>
<reference evidence="4" key="1">
    <citation type="submission" date="2009-07" db="EMBL/GenBank/DDBJ databases">
        <authorList>
            <consortium name="US DOE Joint Genome Institute (JGI-PGF)"/>
            <person name="Lucas S."/>
            <person name="Copeland A."/>
            <person name="Lapidus A."/>
            <person name="Glavina del Rio T."/>
            <person name="Tice H."/>
            <person name="Bruce D."/>
            <person name="Goodwin L."/>
            <person name="Pitluck S."/>
            <person name="Larimer F."/>
            <person name="Land M.L."/>
            <person name="Mouttaki H."/>
            <person name="He Z."/>
            <person name="Zhou J."/>
            <person name="Hemme C.L."/>
        </authorList>
    </citation>
    <scope>NUCLEOTIDE SEQUENCE [LARGE SCALE GENOMIC DNA]</scope>
    <source>
        <strain evidence="4">DSM 2782</strain>
    </source>
</reference>
<protein>
    <submittedName>
        <fullName evidence="4">Exodeoxyribonuclease V</fullName>
        <ecNumber evidence="4">3.1.11.5</ecNumber>
    </submittedName>
</protein>
<proteinExistence type="predicted"/>
<evidence type="ECO:0000259" key="3">
    <source>
        <dbReference type="SMART" id="SM00382"/>
    </source>
</evidence>
<evidence type="ECO:0000313" key="4">
    <source>
        <dbReference type="EMBL" id="EGD46136.1"/>
    </source>
</evidence>
<dbReference type="EC" id="3.1.11.5" evidence="4"/>
<name>F1THD3_9FIRM</name>
<dbReference type="Pfam" id="PF13538">
    <property type="entry name" value="UvrD_C_2"/>
    <property type="match status" value="1"/>
</dbReference>
<reference evidence="4" key="2">
    <citation type="submission" date="2011-01" db="EMBL/GenBank/DDBJ databases">
        <title>The Non-contiguous Finished genome of Clostridium papyrosolvens.</title>
        <authorList>
            <person name="Lucas S."/>
            <person name="Copeland A."/>
            <person name="Lapidus A."/>
            <person name="Cheng J.-F."/>
            <person name="Goodwin L."/>
            <person name="Pitluck S."/>
            <person name="Misra M."/>
            <person name="Chertkov O."/>
            <person name="Detter J.C."/>
            <person name="Han C."/>
            <person name="Tapia R."/>
            <person name="Land M."/>
            <person name="Hauser L."/>
            <person name="Kyrpides N."/>
            <person name="Ivanova N."/>
            <person name="Pagani I."/>
            <person name="Mouttaki H."/>
            <person name="He Z."/>
            <person name="Zhou J."/>
            <person name="Hemme C.L."/>
            <person name="Woyke T."/>
        </authorList>
    </citation>
    <scope>NUCLEOTIDE SEQUENCE [LARGE SCALE GENOMIC DNA]</scope>
    <source>
        <strain evidence="4">DSM 2782</strain>
    </source>
</reference>
<gene>
    <name evidence="4" type="ORF">Cpap_0430</name>
</gene>
<dbReference type="InterPro" id="IPR027785">
    <property type="entry name" value="UvrD-like_helicase_C"/>
</dbReference>
<dbReference type="Gene3D" id="3.40.50.300">
    <property type="entry name" value="P-loop containing nucleotide triphosphate hydrolases"/>
    <property type="match status" value="2"/>
</dbReference>
<dbReference type="OrthoDB" id="3199465at2"/>
<evidence type="ECO:0000256" key="1">
    <source>
        <dbReference type="ARBA" id="ARBA00022741"/>
    </source>
</evidence>
<dbReference type="SUPFAM" id="SSF52540">
    <property type="entry name" value="P-loop containing nucleoside triphosphate hydrolases"/>
    <property type="match status" value="1"/>
</dbReference>
<dbReference type="InterPro" id="IPR027417">
    <property type="entry name" value="P-loop_NTPase"/>
</dbReference>
<sequence>MQHLSARLAWHDNGWNGHLCKEPKKNIYCSGRYSFPGDMIGEYKDVDLEEGNNCKNCNSIDFIPPCCYSINAFGKESVECYATPPEFFRDDTEEKHWELPPASVCTWCYEEMYKDEVKLNGKYYDPKKRSQAMEEYYSQFEKDKSLIFYYTNYDNPFSGEEKKYVLVGVSRLKEILPTLKWENQGDESYEKYGNLVWARVVQSTYPDEGFRIPYENYMDNEEVLSKLVFTPENSRNFKYATRAFGDDDALELIERLIEVVNYLSELDDKTEDWGIRLNWLSSIMAELWGNRGIYPGINSVADYLGGSRLIPLIKKELDKGTSEETIYKEVNKLFEGDATSIFVAKLDSDYIKKLQKQWKYKEDIEQELLANVFPRFALTSQQISKILDEERSKNGIYSSLEDIAENPYIICEEYIGDEPDDTISFSKIDHGIFPSPDFGVEALMDTDDARRLRALLVDALKKTAQHSFVNAKVLLGTINRKLEYMPDWKKAKFTQKYIEVEEDVLDKQLELKRKDKEIYIYLKEIYKLEDVIGSAVKELAARPNLKLKYPVAEKDWENYIYKKDSIIEKRDPAKYRKIVDDRIEMCKRIFQKPICVITGEAGTGKTTIVNAIINAVEKSTGEGTTFQLLAPTGKAAERLRLATGKNAATIHSFLVQRGWMNDNFTFKREGGVADETKKTIIIDECSMLDTVILGTLFKSINFNCVQRIIFVGDHNQLPPIGTGKPFAEIIDYLKKYYPDYIGILTPNIRLIEEGGISLELAQIFTENGNENEEGILQKLQYGGEIDKDLKVIFWKNESELKEKVVSEIISKVRKDGEETEETVRYTFDRLFENQKSKFDRNPDNFQIISPYRNEEYGTESVNQLMQQTFNNYNYEKHGKLGGVTYFDKIIQYINRPKSYPYYAYNFSSRQVERLEVYNGEIGFMVPHAADKLWSKPFFRLSKFQAKFKGKETFGIEFNSDNMVTENVELAYAISVHKAQGSDFDNVYFILPKKKSRLLSKELFYTGITRAKKHTTLFIEDDIGALLSLRRKEASEVSKINSSIMEFNPIPEELLNINEWYEEGKIHRTLADFMVRSKSEVIISNMLFEENIPFWYEKPLYADDGTMYLPDFTIEYNGQTWYWEHLGFKGNKGYDQHWNKKEKWYKNNGFFDNLIVSDEQTGADTVSWKQTLYKKLGKA</sequence>
<dbReference type="RefSeq" id="WP_004621801.1">
    <property type="nucleotide sequence ID" value="NZ_ACXX02000016.1"/>
</dbReference>
<dbReference type="Pfam" id="PF13245">
    <property type="entry name" value="AAA_19"/>
    <property type="match status" value="1"/>
</dbReference>
<dbReference type="InterPro" id="IPR003593">
    <property type="entry name" value="AAA+_ATPase"/>
</dbReference>
<dbReference type="PANTHER" id="PTHR43788:SF6">
    <property type="entry name" value="DNA HELICASE B"/>
    <property type="match status" value="1"/>
</dbReference>
<dbReference type="CDD" id="cd17933">
    <property type="entry name" value="DEXSc_RecD-like"/>
    <property type="match status" value="1"/>
</dbReference>
<dbReference type="SMART" id="SM00382">
    <property type="entry name" value="AAA"/>
    <property type="match status" value="1"/>
</dbReference>
<dbReference type="PANTHER" id="PTHR43788">
    <property type="entry name" value="DNA2/NAM7 HELICASE FAMILY MEMBER"/>
    <property type="match status" value="1"/>
</dbReference>